<organism evidence="5 6">
    <name type="scientific">Stephania cephalantha</name>
    <dbReference type="NCBI Taxonomy" id="152367"/>
    <lineage>
        <taxon>Eukaryota</taxon>
        <taxon>Viridiplantae</taxon>
        <taxon>Streptophyta</taxon>
        <taxon>Embryophyta</taxon>
        <taxon>Tracheophyta</taxon>
        <taxon>Spermatophyta</taxon>
        <taxon>Magnoliopsida</taxon>
        <taxon>Ranunculales</taxon>
        <taxon>Menispermaceae</taxon>
        <taxon>Menispermoideae</taxon>
        <taxon>Cissampelideae</taxon>
        <taxon>Stephania</taxon>
    </lineage>
</organism>
<keyword evidence="3" id="KW-0687">Ribonucleoprotein</keyword>
<evidence type="ECO:0000313" key="5">
    <source>
        <dbReference type="EMBL" id="KAK9167175.1"/>
    </source>
</evidence>
<dbReference type="PANTHER" id="PTHR10732">
    <property type="entry name" value="40S RIBOSOMAL PROTEIN S17"/>
    <property type="match status" value="1"/>
</dbReference>
<evidence type="ECO:0000256" key="1">
    <source>
        <dbReference type="ARBA" id="ARBA00010444"/>
    </source>
</evidence>
<proteinExistence type="inferred from homology"/>
<gene>
    <name evidence="5" type="ORF">Scep_002366</name>
</gene>
<feature type="region of interest" description="Disordered" evidence="4">
    <location>
        <begin position="175"/>
        <end position="275"/>
    </location>
</feature>
<dbReference type="GO" id="GO:0005840">
    <property type="term" value="C:ribosome"/>
    <property type="evidence" value="ECO:0007669"/>
    <property type="project" value="UniProtKB-KW"/>
</dbReference>
<accession>A0AAP0LCK7</accession>
<protein>
    <submittedName>
        <fullName evidence="5">Uncharacterized protein</fullName>
    </submittedName>
</protein>
<dbReference type="InterPro" id="IPR036401">
    <property type="entry name" value="Ribosomal_eS17_sf"/>
</dbReference>
<reference evidence="5 6" key="1">
    <citation type="submission" date="2024-01" db="EMBL/GenBank/DDBJ databases">
        <title>Genome assemblies of Stephania.</title>
        <authorList>
            <person name="Yang L."/>
        </authorList>
    </citation>
    <scope>NUCLEOTIDE SEQUENCE [LARGE SCALE GENOMIC DNA]</scope>
    <source>
        <strain evidence="5">JXDWG</strain>
        <tissue evidence="5">Leaf</tissue>
    </source>
</reference>
<comment type="similarity">
    <text evidence="1">Belongs to the eukaryotic ribosomal protein eS17 family.</text>
</comment>
<dbReference type="GO" id="GO:0003735">
    <property type="term" value="F:structural constituent of ribosome"/>
    <property type="evidence" value="ECO:0007669"/>
    <property type="project" value="InterPro"/>
</dbReference>
<sequence>MASYPHNYGRFEDSHYYNVNGENVNVETLRNVEVNEVTPVENYWCETTQGFEVLQIESDISIAQNDDDEVAIEIGVISERPEEPIKEKYLKRIRNKIAGFTTHLMKRIQRGPVRGISLKLQEKEHECRMDFVPAESAIKTDLIEVDRETLDMLAALGMADMPGVVVNFSCLRSSLPNPHRFPRHRSPSPKPGRGRLAAQDRSSSREKCRDESEREEEDDRGWVQPPAVGERRPGRGRGNQLGVRERRPGGELVGVGERRPGGRQPVGEVWEHESG</sequence>
<dbReference type="InterPro" id="IPR001210">
    <property type="entry name" value="Ribosomal_eS17"/>
</dbReference>
<comment type="caution">
    <text evidence="5">The sequence shown here is derived from an EMBL/GenBank/DDBJ whole genome shotgun (WGS) entry which is preliminary data.</text>
</comment>
<dbReference type="AlphaFoldDB" id="A0AAP0LCK7"/>
<dbReference type="Pfam" id="PF00833">
    <property type="entry name" value="Ribosomal_S17e"/>
    <property type="match status" value="1"/>
</dbReference>
<name>A0AAP0LCK7_9MAGN</name>
<dbReference type="Gene3D" id="1.10.60.20">
    <property type="entry name" value="Ribosomal protein S17e-like"/>
    <property type="match status" value="1"/>
</dbReference>
<dbReference type="GO" id="GO:0006412">
    <property type="term" value="P:translation"/>
    <property type="evidence" value="ECO:0007669"/>
    <property type="project" value="InterPro"/>
</dbReference>
<evidence type="ECO:0000313" key="6">
    <source>
        <dbReference type="Proteomes" id="UP001419268"/>
    </source>
</evidence>
<dbReference type="GO" id="GO:1990904">
    <property type="term" value="C:ribonucleoprotein complex"/>
    <property type="evidence" value="ECO:0007669"/>
    <property type="project" value="UniProtKB-KW"/>
</dbReference>
<dbReference type="Proteomes" id="UP001419268">
    <property type="component" value="Unassembled WGS sequence"/>
</dbReference>
<keyword evidence="6" id="KW-1185">Reference proteome</keyword>
<evidence type="ECO:0000256" key="2">
    <source>
        <dbReference type="ARBA" id="ARBA00022980"/>
    </source>
</evidence>
<dbReference type="PANTHER" id="PTHR10732:SF0">
    <property type="entry name" value="40S RIBOSOMAL PROTEIN S17"/>
    <property type="match status" value="1"/>
</dbReference>
<dbReference type="EMBL" id="JBBNAG010000001">
    <property type="protein sequence ID" value="KAK9167175.1"/>
    <property type="molecule type" value="Genomic_DNA"/>
</dbReference>
<evidence type="ECO:0000256" key="4">
    <source>
        <dbReference type="SAM" id="MobiDB-lite"/>
    </source>
</evidence>
<evidence type="ECO:0000256" key="3">
    <source>
        <dbReference type="ARBA" id="ARBA00023274"/>
    </source>
</evidence>
<keyword evidence="2" id="KW-0689">Ribosomal protein</keyword>
<feature type="compositionally biased region" description="Basic and acidic residues" evidence="4">
    <location>
        <begin position="202"/>
        <end position="212"/>
    </location>
</feature>